<protein>
    <submittedName>
        <fullName evidence="5">Acetamidase</fullName>
        <ecNumber evidence="5">3.5.1.4</ecNumber>
    </submittedName>
</protein>
<name>A0ABR3YG56_9PEZI</name>
<dbReference type="SUPFAM" id="SSF75304">
    <property type="entry name" value="Amidase signature (AS) enzymes"/>
    <property type="match status" value="1"/>
</dbReference>
<dbReference type="EMBL" id="JAWCUI010000129">
    <property type="protein sequence ID" value="KAL1887304.1"/>
    <property type="molecule type" value="Genomic_DNA"/>
</dbReference>
<evidence type="ECO:0000313" key="6">
    <source>
        <dbReference type="Proteomes" id="UP001583186"/>
    </source>
</evidence>
<dbReference type="PIRSF" id="PIRSF001221">
    <property type="entry name" value="Amidase_fungi"/>
    <property type="match status" value="1"/>
</dbReference>
<sequence>MSTALTQNSVPTTASWQERVRDKQQRILSDVPPQFVHPELRFSDTDARDVLDLPTFSNDNPARVVHVPEKYLSSDELAITALKAEEIPPAIAAGTWTAVQVLDASTHRAAIAHQLLHCCLSFVYPQSRAQAEKLDADFARTKSLVGPLHGVPLSVKNQCRIKGTETTCGYVTHLGERDAEDCLLVDIPERAGAVPFCKTTSSVGCMWGESINNIIGRASNPHNRVFTCDGSSGGEGALIGFGGSPLGVGSDLGGSIRTPSAYNGLHGLRPSSSRIPYFNVLNSMEGQEIIPSVVGPMARSTKSLQLFVKAVVDSQPWKWDPKCPPIPWREDFAADIRNRPLRVAFLHYDNYVLPQPPIRRALRQLEALLRKEGHDVVPMFDKELDQKRADQFGSDVCTADADEDVQHSRDLSGEPKLPLLPPKGPGALPPQPMTLRESWAFAMDRMNYQAGVLWAWDNTASQTKSGEPIDAYITAVNPSVAHIHGEFGRVRYKGYCATANVLDFSACTLPVGKVDIAANPPDLTLTTDANGNDIPAPQCDRDRWIRENYARNHKEYDGMPLVLQIVAKRWEEEKVLAISEVVDGLVAKADGL</sequence>
<organism evidence="5 6">
    <name type="scientific">Sporothrix stenoceras</name>
    <dbReference type="NCBI Taxonomy" id="5173"/>
    <lineage>
        <taxon>Eukaryota</taxon>
        <taxon>Fungi</taxon>
        <taxon>Dikarya</taxon>
        <taxon>Ascomycota</taxon>
        <taxon>Pezizomycotina</taxon>
        <taxon>Sordariomycetes</taxon>
        <taxon>Sordariomycetidae</taxon>
        <taxon>Ophiostomatales</taxon>
        <taxon>Ophiostomataceae</taxon>
        <taxon>Sporothrix</taxon>
    </lineage>
</organism>
<accession>A0ABR3YG56</accession>
<evidence type="ECO:0000259" key="4">
    <source>
        <dbReference type="Pfam" id="PF01425"/>
    </source>
</evidence>
<evidence type="ECO:0000313" key="5">
    <source>
        <dbReference type="EMBL" id="KAL1887304.1"/>
    </source>
</evidence>
<dbReference type="InterPro" id="IPR036928">
    <property type="entry name" value="AS_sf"/>
</dbReference>
<keyword evidence="2 5" id="KW-0378">Hydrolase</keyword>
<gene>
    <name evidence="5" type="primary">AMD2_2</name>
    <name evidence="5" type="ORF">Sste5346_010308</name>
</gene>
<dbReference type="Proteomes" id="UP001583186">
    <property type="component" value="Unassembled WGS sequence"/>
</dbReference>
<feature type="compositionally biased region" description="Pro residues" evidence="3">
    <location>
        <begin position="418"/>
        <end position="430"/>
    </location>
</feature>
<reference evidence="5 6" key="1">
    <citation type="journal article" date="2024" name="IMA Fungus">
        <title>IMA Genome - F19 : A genome assembly and annotation guide to empower mycologists, including annotated draft genome sequences of Ceratocystis pirilliformis, Diaporthe australafricana, Fusarium ophioides, Paecilomyces lecythidis, and Sporothrix stenoceras.</title>
        <authorList>
            <person name="Aylward J."/>
            <person name="Wilson A.M."/>
            <person name="Visagie C.M."/>
            <person name="Spraker J."/>
            <person name="Barnes I."/>
            <person name="Buitendag C."/>
            <person name="Ceriani C."/>
            <person name="Del Mar Angel L."/>
            <person name="du Plessis D."/>
            <person name="Fuchs T."/>
            <person name="Gasser K."/>
            <person name="Kramer D."/>
            <person name="Li W."/>
            <person name="Munsamy K."/>
            <person name="Piso A."/>
            <person name="Price J.L."/>
            <person name="Sonnekus B."/>
            <person name="Thomas C."/>
            <person name="van der Nest A."/>
            <person name="van Dijk A."/>
            <person name="van Heerden A."/>
            <person name="van Vuuren N."/>
            <person name="Yilmaz N."/>
            <person name="Duong T.A."/>
            <person name="van der Merwe N.A."/>
            <person name="Wingfield M.J."/>
            <person name="Wingfield B.D."/>
        </authorList>
    </citation>
    <scope>NUCLEOTIDE SEQUENCE [LARGE SCALE GENOMIC DNA]</scope>
    <source>
        <strain evidence="5 6">CMW 5346</strain>
    </source>
</reference>
<feature type="region of interest" description="Disordered" evidence="3">
    <location>
        <begin position="404"/>
        <end position="430"/>
    </location>
</feature>
<evidence type="ECO:0000256" key="3">
    <source>
        <dbReference type="SAM" id="MobiDB-lite"/>
    </source>
</evidence>
<dbReference type="EC" id="3.5.1.4" evidence="5"/>
<comment type="similarity">
    <text evidence="1">Belongs to the amidase family.</text>
</comment>
<proteinExistence type="inferred from homology"/>
<keyword evidence="6" id="KW-1185">Reference proteome</keyword>
<dbReference type="PANTHER" id="PTHR46072">
    <property type="entry name" value="AMIDASE-RELATED-RELATED"/>
    <property type="match status" value="1"/>
</dbReference>
<evidence type="ECO:0000256" key="1">
    <source>
        <dbReference type="ARBA" id="ARBA00009199"/>
    </source>
</evidence>
<feature type="domain" description="Amidase" evidence="4">
    <location>
        <begin position="101"/>
        <end position="576"/>
    </location>
</feature>
<evidence type="ECO:0000256" key="2">
    <source>
        <dbReference type="ARBA" id="ARBA00022801"/>
    </source>
</evidence>
<dbReference type="InterPro" id="IPR023631">
    <property type="entry name" value="Amidase_dom"/>
</dbReference>
<dbReference type="GO" id="GO:0004040">
    <property type="term" value="F:amidase activity"/>
    <property type="evidence" value="ECO:0007669"/>
    <property type="project" value="UniProtKB-EC"/>
</dbReference>
<dbReference type="Gene3D" id="3.90.1300.10">
    <property type="entry name" value="Amidase signature (AS) domain"/>
    <property type="match status" value="1"/>
</dbReference>
<comment type="caution">
    <text evidence="5">The sequence shown here is derived from an EMBL/GenBank/DDBJ whole genome shotgun (WGS) entry which is preliminary data.</text>
</comment>
<dbReference type="Pfam" id="PF01425">
    <property type="entry name" value="Amidase"/>
    <property type="match status" value="1"/>
</dbReference>
<feature type="compositionally biased region" description="Basic and acidic residues" evidence="3">
    <location>
        <begin position="404"/>
        <end position="413"/>
    </location>
</feature>